<name>A0ABW2RXT3_9NOCA</name>
<dbReference type="Gene3D" id="1.10.260.130">
    <property type="match status" value="1"/>
</dbReference>
<dbReference type="PANTHER" id="PTHR34853:SF1">
    <property type="entry name" value="LIPASE 5"/>
    <property type="match status" value="1"/>
</dbReference>
<evidence type="ECO:0000256" key="1">
    <source>
        <dbReference type="SAM" id="SignalP"/>
    </source>
</evidence>
<reference evidence="3" key="1">
    <citation type="journal article" date="2019" name="Int. J. Syst. Evol. Microbiol.">
        <title>The Global Catalogue of Microorganisms (GCM) 10K type strain sequencing project: providing services to taxonomists for standard genome sequencing and annotation.</title>
        <authorList>
            <consortium name="The Broad Institute Genomics Platform"/>
            <consortium name="The Broad Institute Genome Sequencing Center for Infectious Disease"/>
            <person name="Wu L."/>
            <person name="Ma J."/>
        </authorList>
    </citation>
    <scope>NUCLEOTIDE SEQUENCE [LARGE SCALE GENOMIC DNA]</scope>
    <source>
        <strain evidence="3">ICMP 19430</strain>
    </source>
</reference>
<dbReference type="EMBL" id="JBHTCS010000013">
    <property type="protein sequence ID" value="MFC7448550.1"/>
    <property type="molecule type" value="Genomic_DNA"/>
</dbReference>
<dbReference type="PROSITE" id="PS51318">
    <property type="entry name" value="TAT"/>
    <property type="match status" value="1"/>
</dbReference>
<dbReference type="Proteomes" id="UP001596484">
    <property type="component" value="Unassembled WGS sequence"/>
</dbReference>
<dbReference type="PANTHER" id="PTHR34853">
    <property type="match status" value="1"/>
</dbReference>
<feature type="signal peptide" evidence="1">
    <location>
        <begin position="1"/>
        <end position="28"/>
    </location>
</feature>
<keyword evidence="3" id="KW-1185">Reference proteome</keyword>
<dbReference type="InterPro" id="IPR006311">
    <property type="entry name" value="TAT_signal"/>
</dbReference>
<dbReference type="InterPro" id="IPR029058">
    <property type="entry name" value="AB_hydrolase_fold"/>
</dbReference>
<dbReference type="SUPFAM" id="SSF53474">
    <property type="entry name" value="alpha/beta-Hydrolases"/>
    <property type="match status" value="1"/>
</dbReference>
<evidence type="ECO:0000313" key="3">
    <source>
        <dbReference type="Proteomes" id="UP001596484"/>
    </source>
</evidence>
<dbReference type="RefSeq" id="WP_378404725.1">
    <property type="nucleotide sequence ID" value="NZ_JBHTCS010000013.1"/>
</dbReference>
<dbReference type="Gene3D" id="3.40.50.1820">
    <property type="entry name" value="alpha/beta hydrolase"/>
    <property type="match status" value="1"/>
</dbReference>
<dbReference type="PIRSF" id="PIRSF029171">
    <property type="entry name" value="Esterase_LipA"/>
    <property type="match status" value="1"/>
</dbReference>
<sequence length="403" mass="42478">MRRSTRMLLGLIAATAATLSVGVAPAAAAEPLPGPTPLADNWFQGPADLSGYANGDVIRSRPVEVRFPANTPWPVVKTTQLLYRTSDSFGAPVTTTTTVMIPDRPWTGPGARPLLSQQQAMDALGLECNPSVTLPAGKSQDLALISPMLALGYAVVTSDYQGPEMAWIAGRQTAHGVLDGIRAAQRFEPLGLAQSPVVMYGYSGGGHATAWAAEQKSTYAPELNIIGAAEGGVPGDLAGLSAKQPAVGFTAWGILLGLGREYPDKVRPQDYLTPEGIEFAKTLTDGCLADLLGKTKGVSLAQHSKVGDILAIPSVRQVIEENSLARTAATPDMPLFVFHDTKDALIPDWGMTGVVREYCNRGVNVQYAPGLGVDHVGGAFVGMPPAYKWLDDRVVGHPTTPNC</sequence>
<dbReference type="Pfam" id="PF03583">
    <property type="entry name" value="LIP"/>
    <property type="match status" value="1"/>
</dbReference>
<protein>
    <submittedName>
        <fullName evidence="2">Lipase family protein</fullName>
    </submittedName>
</protein>
<feature type="chain" id="PRO_5045339195" evidence="1">
    <location>
        <begin position="29"/>
        <end position="403"/>
    </location>
</feature>
<gene>
    <name evidence="2" type="ORF">ACFQS9_11695</name>
</gene>
<proteinExistence type="predicted"/>
<keyword evidence="1" id="KW-0732">Signal</keyword>
<evidence type="ECO:0000313" key="2">
    <source>
        <dbReference type="EMBL" id="MFC7448550.1"/>
    </source>
</evidence>
<accession>A0ABW2RXT3</accession>
<dbReference type="InterPro" id="IPR005152">
    <property type="entry name" value="Lipase_secreted"/>
</dbReference>
<comment type="caution">
    <text evidence="2">The sequence shown here is derived from an EMBL/GenBank/DDBJ whole genome shotgun (WGS) entry which is preliminary data.</text>
</comment>
<organism evidence="2 3">
    <name type="scientific">Rhodococcus daqingensis</name>
    <dbReference type="NCBI Taxonomy" id="2479363"/>
    <lineage>
        <taxon>Bacteria</taxon>
        <taxon>Bacillati</taxon>
        <taxon>Actinomycetota</taxon>
        <taxon>Actinomycetes</taxon>
        <taxon>Mycobacteriales</taxon>
        <taxon>Nocardiaceae</taxon>
        <taxon>Rhodococcus</taxon>
    </lineage>
</organism>